<dbReference type="EMBL" id="MN739352">
    <property type="protein sequence ID" value="QHT00044.1"/>
    <property type="molecule type" value="Genomic_DNA"/>
</dbReference>
<accession>A0A6C0C979</accession>
<evidence type="ECO:0000313" key="1">
    <source>
        <dbReference type="EMBL" id="QHT00044.1"/>
    </source>
</evidence>
<dbReference type="AlphaFoldDB" id="A0A6C0C979"/>
<reference evidence="1" key="1">
    <citation type="journal article" date="2020" name="Nature">
        <title>Giant virus diversity and host interactions through global metagenomics.</title>
        <authorList>
            <person name="Schulz F."/>
            <person name="Roux S."/>
            <person name="Paez-Espino D."/>
            <person name="Jungbluth S."/>
            <person name="Walsh D.A."/>
            <person name="Denef V.J."/>
            <person name="McMahon K.D."/>
            <person name="Konstantinidis K.T."/>
            <person name="Eloe-Fadrosh E.A."/>
            <person name="Kyrpides N.C."/>
            <person name="Woyke T."/>
        </authorList>
    </citation>
    <scope>NUCLEOTIDE SEQUENCE</scope>
    <source>
        <strain evidence="1">GVMAG-M-3300020192-26</strain>
    </source>
</reference>
<organism evidence="1">
    <name type="scientific">viral metagenome</name>
    <dbReference type="NCBI Taxonomy" id="1070528"/>
    <lineage>
        <taxon>unclassified sequences</taxon>
        <taxon>metagenomes</taxon>
        <taxon>organismal metagenomes</taxon>
    </lineage>
</organism>
<protein>
    <submittedName>
        <fullName evidence="1">Uncharacterized protein</fullName>
    </submittedName>
</protein>
<sequence>MNPVILAESKLLMSPVAREVYYYKCLRKVFAYVWSLKGTFGVKFHCGKESGCLYISLFHNIFVSCSFDGNKVQYETKRSGFECLVTPIKEFPDDELPCYYQISGYGPIKSITECFTNVDIIRCMFLTIQNIRSSFVLEAGQSKISQSEIDEALITALKYAEIDIVSEMTKIRETMKHTIFIQPLNNAFIV</sequence>
<name>A0A6C0C979_9ZZZZ</name>
<proteinExistence type="predicted"/>